<evidence type="ECO:0000313" key="8">
    <source>
        <dbReference type="EMBL" id="OZJ05883.1"/>
    </source>
</evidence>
<evidence type="ECO:0000256" key="3">
    <source>
        <dbReference type="ARBA" id="ARBA00023043"/>
    </source>
</evidence>
<feature type="compositionally biased region" description="Low complexity" evidence="6">
    <location>
        <begin position="451"/>
        <end position="460"/>
    </location>
</feature>
<feature type="repeat" description="ANK" evidence="4">
    <location>
        <begin position="184"/>
        <end position="216"/>
    </location>
</feature>
<feature type="compositionally biased region" description="Basic and acidic residues" evidence="6">
    <location>
        <begin position="421"/>
        <end position="448"/>
    </location>
</feature>
<dbReference type="PANTHER" id="PTHR24189:SF50">
    <property type="entry name" value="ANKYRIN REPEAT AND SOCS BOX PROTEIN 2"/>
    <property type="match status" value="1"/>
</dbReference>
<dbReference type="PANTHER" id="PTHR24189">
    <property type="entry name" value="MYOTROPHIN"/>
    <property type="match status" value="1"/>
</dbReference>
<evidence type="ECO:0000256" key="1">
    <source>
        <dbReference type="ARBA" id="ARBA00022737"/>
    </source>
</evidence>
<dbReference type="InterPro" id="IPR036770">
    <property type="entry name" value="Ankyrin_rpt-contain_sf"/>
</dbReference>
<feature type="region of interest" description="Disordered" evidence="6">
    <location>
        <begin position="1445"/>
        <end position="1507"/>
    </location>
</feature>
<feature type="compositionally biased region" description="Basic and acidic residues" evidence="6">
    <location>
        <begin position="1459"/>
        <end position="1479"/>
    </location>
</feature>
<feature type="region of interest" description="Disordered" evidence="6">
    <location>
        <begin position="917"/>
        <end position="991"/>
    </location>
</feature>
<dbReference type="OrthoDB" id="539213at2759"/>
<protein>
    <recommendedName>
        <fullName evidence="7">Tyrosine specific protein phosphatases domain-containing protein</fullName>
    </recommendedName>
</protein>
<comment type="caution">
    <text evidence="8">The sequence shown here is derived from an EMBL/GenBank/DDBJ whole genome shotgun (WGS) entry which is preliminary data.</text>
</comment>
<feature type="repeat" description="ANK" evidence="4">
    <location>
        <begin position="150"/>
        <end position="174"/>
    </location>
</feature>
<feature type="coiled-coil region" evidence="5">
    <location>
        <begin position="994"/>
        <end position="1049"/>
    </location>
</feature>
<keyword evidence="5" id="KW-0175">Coiled coil</keyword>
<dbReference type="Pfam" id="PF22784">
    <property type="entry name" value="PTP-SAK"/>
    <property type="match status" value="1"/>
</dbReference>
<feature type="compositionally biased region" description="Polar residues" evidence="6">
    <location>
        <begin position="468"/>
        <end position="488"/>
    </location>
</feature>
<sequence>MNLAQAATRNDTAAARALLQSGVDVNTGIKWNAAWTSSPLLSSSHEDSMNEVLEQVSYECSPLNLAVIGGYEDMVRLLLSAGADVNLKDGRGRTPLICAIYGIDTLDITAANLPLISQTHPAHLSIMRSCLLRHPNLHSETLNAAQDEIKGITPLCLASYLGKNEVVKLLLDDGRVAVDGRDRKNATALMYAARDGHLPVVRTLLSYDARADLTDSNGWSSIQYGQPYSVIVRLFESALRSQRPEIENIAFPRTPVKYPTNYSKLYSLISNLPSNQLAVEGLEVDQSIEPSMPDTVTMTTHAALLQAIKNQDHPSMQSLLLATPIVEYGNGDRSGPIFRPSSIMVNFHDLQTGLTPLHYAVRTKPLPSIETIAMLYQAGADMNAQTHYGRTALHHLCRIALGVNGEMLGLQRSHTTAGSTRDSDHKSERASKVSLSEEKAETGDEATTRESQCSSHSSASLHEDNSSTGPTSPFSEVSGPLSSDNKPTNPRHAAERIAKCASVLLQLGALANCADFRGDTPLHFAAEYGCIPEVVEVLIKEGEANLHQRNANGLTPLDVSKDAKIRAVLQSSPDIATRSHIQKQNDKTDNAFSSDTSSTLRTGSDSLYEVDLQFHQILQNFFHYQTVSTNSIESSLHEITQRIMSCWNVDSQTNQTEVKTLSKMIDSLRYDLEQTYSLFVITEEKSRDVISWYERELDEADRANEELQSQCRSEQLRVEGLYEIYETLCDTVKRLEVENGNLIEQIENMRKTGVRWLSKLLRECLLNEQEGVVDDTRTKYSLDMQYGFDLVAELSEKLSLMESEVQSDTAPVASTERSLLLSELERLMMTSNARLEAISRYQRVKVQQFSKITQSITIENDAFSDGVEGGDDLDDKDLQNLKEELAKQQNQLSELETIHQELRYRWQVLKEKAQETKDVVNEEDSDPGIMTSPKPTSFHRSSAPVEFTKEETDKDDLDDVPIPEAIVHISGDSWDPTTDKPEKDEPDELSEASLNQLELEFDIVMSNLHEIETDIFQADARIQEIMSGKKRLYNSCRSLEKAIEQKENLLNPTGAGASSGNLDRSTQTSKAQIKALRTELAQVLRKAVTLFDEQKRLIKERTALEKQHEATCKRVDAIKDHLSKVRPGELLQGLLDRLETEENTVVRIQYEWKQDMEHVTVFDDNEADIVLAGFYDGSEVENSKDLDVNETAPKTLLDTKLRIAKLESTLYTLKITAASQVLQLKTSLAESQASLHSAEGEIFHCNDQINMLYDELDDVRLQMFDLQKELDIVIHNRKEEIEKVWEVVNEVRESVSVGALARMNSRAPDDTAALRQRERQERVRLRLSATTQKLSHETAKEEKERHELIIQELEQLRNVHTLLLTRLDECKREQLAVKDHNLRLATSLMDRERQRLSGKRMENVPVGEEAAQKALEDITEELVDTLNMIRRKDLGLASPDLRKRKIYDPISGPGGLPRISEDERSDSETGKGDEKRPLDSKLGSSSYTKQSSNELNPRHPSGKTARKVQECSLPFGTIAHAGVQPLARKPSVVMAASTTPPLEHVPVHPQVSRDRGTVATPTVKTSLTHPLNVSWILPPQLGVVYGSEFDMENHQQALAYLEAYEMNTSAFKKDDNGVYPQVANFALSSCPGKKVRLNGPVKGRATIDRDINLDFDRIAALGVKSVICCLNDAELSYLNVPPALYHAEAVRRHIEVLRLPIIEGSCPPSVEDLDVTLERLMKRQDSEMSVLAHCRGGVGRAGLVACCWLLKKGYFSAPDAAVRYVRSRRSPNAIETMKQIDFIVQYAAYLQAKRMRDNAVL</sequence>
<evidence type="ECO:0000256" key="2">
    <source>
        <dbReference type="ARBA" id="ARBA00022801"/>
    </source>
</evidence>
<dbReference type="FunFam" id="3.90.190.10:FF:000157">
    <property type="entry name" value="Protein-tyrosine phosphatase"/>
    <property type="match status" value="1"/>
</dbReference>
<proteinExistence type="predicted"/>
<feature type="repeat" description="ANK" evidence="4">
    <location>
        <begin position="58"/>
        <end position="90"/>
    </location>
</feature>
<evidence type="ECO:0000313" key="9">
    <source>
        <dbReference type="Proteomes" id="UP000242875"/>
    </source>
</evidence>
<feature type="domain" description="Tyrosine specific protein phosphatases" evidence="7">
    <location>
        <begin position="1711"/>
        <end position="1769"/>
    </location>
</feature>
<dbReference type="Pfam" id="PF12796">
    <property type="entry name" value="Ank_2"/>
    <property type="match status" value="2"/>
</dbReference>
<dbReference type="GO" id="GO:0016791">
    <property type="term" value="F:phosphatase activity"/>
    <property type="evidence" value="ECO:0007669"/>
    <property type="project" value="UniProtKB-ARBA"/>
</dbReference>
<evidence type="ECO:0000256" key="4">
    <source>
        <dbReference type="PROSITE-ProRule" id="PRU00023"/>
    </source>
</evidence>
<organism evidence="8 9">
    <name type="scientific">Bifiguratus adelaidae</name>
    <dbReference type="NCBI Taxonomy" id="1938954"/>
    <lineage>
        <taxon>Eukaryota</taxon>
        <taxon>Fungi</taxon>
        <taxon>Fungi incertae sedis</taxon>
        <taxon>Mucoromycota</taxon>
        <taxon>Mucoromycotina</taxon>
        <taxon>Endogonomycetes</taxon>
        <taxon>Endogonales</taxon>
        <taxon>Endogonales incertae sedis</taxon>
        <taxon>Bifiguratus</taxon>
    </lineage>
</organism>
<dbReference type="InterPro" id="IPR000387">
    <property type="entry name" value="Tyr_Pase_dom"/>
</dbReference>
<dbReference type="Gene3D" id="3.90.190.10">
    <property type="entry name" value="Protein tyrosine phosphatase superfamily"/>
    <property type="match status" value="1"/>
</dbReference>
<dbReference type="EMBL" id="MVBO01000009">
    <property type="protein sequence ID" value="OZJ05883.1"/>
    <property type="molecule type" value="Genomic_DNA"/>
</dbReference>
<feature type="repeat" description="ANK" evidence="4">
    <location>
        <begin position="517"/>
        <end position="542"/>
    </location>
</feature>
<dbReference type="PROSITE" id="PS50297">
    <property type="entry name" value="ANK_REP_REGION"/>
    <property type="match status" value="5"/>
</dbReference>
<dbReference type="SMART" id="SM00248">
    <property type="entry name" value="ANK"/>
    <property type="match status" value="6"/>
</dbReference>
<keyword evidence="3 4" id="KW-0040">ANK repeat</keyword>
<feature type="repeat" description="ANK" evidence="4">
    <location>
        <begin position="352"/>
        <end position="387"/>
    </location>
</feature>
<evidence type="ECO:0000259" key="7">
    <source>
        <dbReference type="PROSITE" id="PS50056"/>
    </source>
</evidence>
<name>A0A261Y5K5_9FUNG</name>
<feature type="coiled-coil region" evidence="5">
    <location>
        <begin position="1336"/>
        <end position="1373"/>
    </location>
</feature>
<feature type="coiled-coil region" evidence="5">
    <location>
        <begin position="878"/>
        <end position="905"/>
    </location>
</feature>
<dbReference type="InterPro" id="IPR057023">
    <property type="entry name" value="PTP-SAK"/>
</dbReference>
<feature type="coiled-coil region" evidence="5">
    <location>
        <begin position="690"/>
        <end position="752"/>
    </location>
</feature>
<dbReference type="PROSITE" id="PS50088">
    <property type="entry name" value="ANK_REPEAT"/>
    <property type="match status" value="5"/>
</dbReference>
<dbReference type="Gene3D" id="1.25.40.20">
    <property type="entry name" value="Ankyrin repeat-containing domain"/>
    <property type="match status" value="4"/>
</dbReference>
<dbReference type="InterPro" id="IPR050745">
    <property type="entry name" value="Multifunctional_regulatory"/>
</dbReference>
<dbReference type="InterPro" id="IPR029021">
    <property type="entry name" value="Prot-tyrosine_phosphatase-like"/>
</dbReference>
<gene>
    <name evidence="8" type="ORF">BZG36_00910</name>
</gene>
<feature type="region of interest" description="Disordered" evidence="6">
    <location>
        <begin position="577"/>
        <end position="597"/>
    </location>
</feature>
<feature type="compositionally biased region" description="Polar residues" evidence="6">
    <location>
        <begin position="1482"/>
        <end position="1495"/>
    </location>
</feature>
<accession>A0A261Y5K5</accession>
<dbReference type="PROSITE" id="PS50056">
    <property type="entry name" value="TYR_PHOSPHATASE_2"/>
    <property type="match status" value="1"/>
</dbReference>
<dbReference type="SUPFAM" id="SSF48403">
    <property type="entry name" value="Ankyrin repeat"/>
    <property type="match status" value="2"/>
</dbReference>
<reference evidence="8 9" key="1">
    <citation type="journal article" date="2017" name="Mycologia">
        <title>Bifiguratus adelaidae, gen. et sp. nov., a new member of Mucoromycotina in endophytic and soil-dwelling habitats.</title>
        <authorList>
            <person name="Torres-Cruz T.J."/>
            <person name="Billingsley Tobias T.L."/>
            <person name="Almatruk M."/>
            <person name="Hesse C."/>
            <person name="Kuske C.R."/>
            <person name="Desiro A."/>
            <person name="Benucci G.M."/>
            <person name="Bonito G."/>
            <person name="Stajich J.E."/>
            <person name="Dunlap C."/>
            <person name="Arnold A.E."/>
            <person name="Porras-Alfaro A."/>
        </authorList>
    </citation>
    <scope>NUCLEOTIDE SEQUENCE [LARGE SCALE GENOMIC DNA]</scope>
    <source>
        <strain evidence="8 9">AZ0501</strain>
    </source>
</reference>
<evidence type="ECO:0000256" key="5">
    <source>
        <dbReference type="SAM" id="Coils"/>
    </source>
</evidence>
<dbReference type="Pfam" id="PF00023">
    <property type="entry name" value="Ank"/>
    <property type="match status" value="1"/>
</dbReference>
<dbReference type="Proteomes" id="UP000242875">
    <property type="component" value="Unassembled WGS sequence"/>
</dbReference>
<feature type="region of interest" description="Disordered" evidence="6">
    <location>
        <begin position="412"/>
        <end position="492"/>
    </location>
</feature>
<keyword evidence="2" id="KW-0378">Hydrolase</keyword>
<keyword evidence="1" id="KW-0677">Repeat</keyword>
<dbReference type="SUPFAM" id="SSF52799">
    <property type="entry name" value="(Phosphotyrosine protein) phosphatases II"/>
    <property type="match status" value="1"/>
</dbReference>
<dbReference type="InterPro" id="IPR002110">
    <property type="entry name" value="Ankyrin_rpt"/>
</dbReference>
<keyword evidence="9" id="KW-1185">Reference proteome</keyword>
<dbReference type="Pfam" id="PF13857">
    <property type="entry name" value="Ank_5"/>
    <property type="match status" value="1"/>
</dbReference>
<evidence type="ECO:0000256" key="6">
    <source>
        <dbReference type="SAM" id="MobiDB-lite"/>
    </source>
</evidence>